<dbReference type="Proteomes" id="UP000253817">
    <property type="component" value="Unassembled WGS sequence"/>
</dbReference>
<dbReference type="GO" id="GO:0016491">
    <property type="term" value="F:oxidoreductase activity"/>
    <property type="evidence" value="ECO:0007669"/>
    <property type="project" value="InterPro"/>
</dbReference>
<evidence type="ECO:0000313" key="5">
    <source>
        <dbReference type="EMBL" id="RNM40213.1"/>
    </source>
</evidence>
<feature type="domain" description="NADPH-dependent FMN reductase-like" evidence="3">
    <location>
        <begin position="1"/>
        <end position="111"/>
    </location>
</feature>
<dbReference type="InterPro" id="IPR005025">
    <property type="entry name" value="FMN_Rdtase-like_dom"/>
</dbReference>
<dbReference type="InterPro" id="IPR051796">
    <property type="entry name" value="ISF_SsuE-like"/>
</dbReference>
<dbReference type="EMBL" id="QICC01000097">
    <property type="protein sequence ID" value="RNM40213.1"/>
    <property type="molecule type" value="Genomic_DNA"/>
</dbReference>
<organism evidence="5 7">
    <name type="scientific">Eggerthella sinensis</name>
    <dbReference type="NCBI Taxonomy" id="242230"/>
    <lineage>
        <taxon>Bacteria</taxon>
        <taxon>Bacillati</taxon>
        <taxon>Actinomycetota</taxon>
        <taxon>Coriobacteriia</taxon>
        <taxon>Eggerthellales</taxon>
        <taxon>Eggerthellaceae</taxon>
        <taxon>Eggerthella</taxon>
    </lineage>
</organism>
<sequence length="219" mass="24040">MHALALNGSPRTTGNTAALLRHALDGAAQQGAATEFVNLGSLRFEGCRSCFACKRKDGRFVGRCALRDDATPVLERASESDVVLLGSPVYLSSLSGLMKSFFERLVFPNLSYDDPSRSQCPTRIATGFVYTMGMPHALADKAGYPHLFDTVKGYLELLRGPSDYVVAADTYQFDDYRRYAASNFDEARKARVRAEQFPRDCQAAFDLGARLVAPQHVPS</sequence>
<comment type="caution">
    <text evidence="5">The sequence shown here is derived from an EMBL/GenBank/DDBJ whole genome shotgun (WGS) entry which is preliminary data.</text>
</comment>
<name>A0A3N0ITA6_9ACTN</name>
<reference evidence="5" key="3">
    <citation type="journal article" date="2019" name="Microbiol. Resour. Announc.">
        <title>Draft Genome Sequences of Type Strains of Gordonibacter faecihominis, Paraeggerthella hongkongensis, Parvibacter caecicola,Slackia equolifaciens, Slackia faecicanis, and Slackia isoflavoniconvertens.</title>
        <authorList>
            <person name="Danylec N."/>
            <person name="Stoll D.A."/>
            <person name="Dotsch A."/>
            <person name="Huch M."/>
        </authorList>
    </citation>
    <scope>NUCLEOTIDE SEQUENCE</scope>
    <source>
        <strain evidence="5">DSM 16107</strain>
    </source>
</reference>
<proteinExistence type="predicted"/>
<dbReference type="SUPFAM" id="SSF52218">
    <property type="entry name" value="Flavoproteins"/>
    <property type="match status" value="1"/>
</dbReference>
<dbReference type="Gene3D" id="3.40.50.360">
    <property type="match status" value="1"/>
</dbReference>
<dbReference type="AlphaFoldDB" id="A0A3N0ITA6"/>
<keyword evidence="2" id="KW-0288">FMN</keyword>
<keyword evidence="6" id="KW-1185">Reference proteome</keyword>
<evidence type="ECO:0000313" key="4">
    <source>
        <dbReference type="EMBL" id="RDB67592.1"/>
    </source>
</evidence>
<evidence type="ECO:0000256" key="1">
    <source>
        <dbReference type="ARBA" id="ARBA00022630"/>
    </source>
</evidence>
<dbReference type="Proteomes" id="UP000270112">
    <property type="component" value="Unassembled WGS sequence"/>
</dbReference>
<evidence type="ECO:0000313" key="7">
    <source>
        <dbReference type="Proteomes" id="UP000270112"/>
    </source>
</evidence>
<evidence type="ECO:0000256" key="2">
    <source>
        <dbReference type="ARBA" id="ARBA00022643"/>
    </source>
</evidence>
<keyword evidence="1" id="KW-0285">Flavoprotein</keyword>
<dbReference type="RefSeq" id="WP_114547033.1">
    <property type="nucleotide sequence ID" value="NZ_PPTT01000023.1"/>
</dbReference>
<dbReference type="OrthoDB" id="3189925at2"/>
<accession>A0A3N0ITA6</accession>
<evidence type="ECO:0000313" key="6">
    <source>
        <dbReference type="Proteomes" id="UP000253817"/>
    </source>
</evidence>
<dbReference type="PANTHER" id="PTHR43278:SF2">
    <property type="entry name" value="IRON-SULFUR FLAVOPROTEIN"/>
    <property type="match status" value="1"/>
</dbReference>
<evidence type="ECO:0000259" key="3">
    <source>
        <dbReference type="Pfam" id="PF03358"/>
    </source>
</evidence>
<gene>
    <name evidence="4" type="ORF">C1876_12400</name>
    <name evidence="5" type="ORF">DMP09_15320</name>
</gene>
<reference evidence="4 6" key="1">
    <citation type="journal article" date="2018" name="Elife">
        <title>Discovery and characterization of a prevalent human gut bacterial enzyme sufficient for the inactivation of a family of plant toxins.</title>
        <authorList>
            <person name="Koppel N."/>
            <person name="Bisanz J.E."/>
            <person name="Pandelia M.E."/>
            <person name="Turnbaugh P.J."/>
            <person name="Balskus E.P."/>
        </authorList>
    </citation>
    <scope>NUCLEOTIDE SEQUENCE [LARGE SCALE GENOMIC DNA]</scope>
    <source>
        <strain evidence="4 6">DSM 16107</strain>
    </source>
</reference>
<protein>
    <submittedName>
        <fullName evidence="5">Flavodoxin family protein</fullName>
    </submittedName>
</protein>
<dbReference type="PANTHER" id="PTHR43278">
    <property type="entry name" value="NAD(P)H-DEPENDENT FMN-CONTAINING OXIDOREDUCTASE YWQN-RELATED"/>
    <property type="match status" value="1"/>
</dbReference>
<reference evidence="7" key="2">
    <citation type="submission" date="2018-05" db="EMBL/GenBank/DDBJ databases">
        <title>Genome Sequencing of selected type strains of the family Eggerthellaceae.</title>
        <authorList>
            <person name="Danylec N."/>
            <person name="Stoll D.A."/>
            <person name="Doetsch A."/>
            <person name="Huch M."/>
        </authorList>
    </citation>
    <scope>NUCLEOTIDE SEQUENCE [LARGE SCALE GENOMIC DNA]</scope>
    <source>
        <strain evidence="7">DSM 16107</strain>
    </source>
</reference>
<dbReference type="InterPro" id="IPR029039">
    <property type="entry name" value="Flavoprotein-like_sf"/>
</dbReference>
<dbReference type="EMBL" id="PPTT01000023">
    <property type="protein sequence ID" value="RDB67592.1"/>
    <property type="molecule type" value="Genomic_DNA"/>
</dbReference>
<dbReference type="Pfam" id="PF03358">
    <property type="entry name" value="FMN_red"/>
    <property type="match status" value="1"/>
</dbReference>